<proteinExistence type="predicted"/>
<reference evidence="1 2" key="1">
    <citation type="submission" date="2018-08" db="EMBL/GenBank/DDBJ databases">
        <title>Genome and evolution of the arbuscular mycorrhizal fungus Diversispora epigaea (formerly Glomus versiforme) and its bacterial endosymbionts.</title>
        <authorList>
            <person name="Sun X."/>
            <person name="Fei Z."/>
            <person name="Harrison M."/>
        </authorList>
    </citation>
    <scope>NUCLEOTIDE SEQUENCE [LARGE SCALE GENOMIC DNA]</scope>
    <source>
        <strain evidence="1 2">IT104</strain>
    </source>
</reference>
<dbReference type="AlphaFoldDB" id="A0A397J5T8"/>
<protein>
    <recommendedName>
        <fullName evidence="3">Restriction endonuclease domain-containing protein</fullName>
    </recommendedName>
</protein>
<evidence type="ECO:0000313" key="1">
    <source>
        <dbReference type="EMBL" id="RHZ83685.1"/>
    </source>
</evidence>
<dbReference type="EMBL" id="PQFF01000084">
    <property type="protein sequence ID" value="RHZ83685.1"/>
    <property type="molecule type" value="Genomic_DNA"/>
</dbReference>
<dbReference type="OrthoDB" id="76567at2759"/>
<accession>A0A397J5T8</accession>
<organism evidence="1 2">
    <name type="scientific">Diversispora epigaea</name>
    <dbReference type="NCBI Taxonomy" id="1348612"/>
    <lineage>
        <taxon>Eukaryota</taxon>
        <taxon>Fungi</taxon>
        <taxon>Fungi incertae sedis</taxon>
        <taxon>Mucoromycota</taxon>
        <taxon>Glomeromycotina</taxon>
        <taxon>Glomeromycetes</taxon>
        <taxon>Diversisporales</taxon>
        <taxon>Diversisporaceae</taxon>
        <taxon>Diversispora</taxon>
    </lineage>
</organism>
<evidence type="ECO:0008006" key="3">
    <source>
        <dbReference type="Google" id="ProtNLM"/>
    </source>
</evidence>
<keyword evidence="2" id="KW-1185">Reference proteome</keyword>
<name>A0A397J5T8_9GLOM</name>
<dbReference type="STRING" id="1348612.A0A397J5T8"/>
<dbReference type="Proteomes" id="UP000266861">
    <property type="component" value="Unassembled WGS sequence"/>
</dbReference>
<evidence type="ECO:0000313" key="2">
    <source>
        <dbReference type="Proteomes" id="UP000266861"/>
    </source>
</evidence>
<gene>
    <name evidence="1" type="ORF">Glove_88g23</name>
</gene>
<comment type="caution">
    <text evidence="1">The sequence shown here is derived from an EMBL/GenBank/DDBJ whole genome shotgun (WGS) entry which is preliminary data.</text>
</comment>
<sequence>MFDVEDYEECVEKFNIHGCWKWSEGKVIIYEFPFASHEIYIGRISYEITNVCRNVMGTPAKIISFGCTQIRDINCGKEADASFRLKKPAVTPLNGSDRNDFPWPNLIVEVAYTETLDYVEEALRYWLSPGHAYDCIIVKIDPVPKAKYRLDITVFQQFEFGTQDGTGAPLNILQDQCIINIPLNCLYHNVKPPIQILLNILSDPIPIDFFFVQDALTEAYDI</sequence>